<evidence type="ECO:0000313" key="1">
    <source>
        <dbReference type="EMBL" id="PRD52074.1"/>
    </source>
</evidence>
<accession>A0A2S9JGJ7</accession>
<comment type="caution">
    <text evidence="1">The sequence shown here is derived from an EMBL/GenBank/DDBJ whole genome shotgun (WGS) entry which is preliminary data.</text>
</comment>
<proteinExistence type="predicted"/>
<evidence type="ECO:0000313" key="2">
    <source>
        <dbReference type="Proteomes" id="UP000238642"/>
    </source>
</evidence>
<keyword evidence="2" id="KW-1185">Reference proteome</keyword>
<protein>
    <submittedName>
        <fullName evidence="1">5-oxoprolinase</fullName>
    </submittedName>
</protein>
<dbReference type="OrthoDB" id="711419at2"/>
<dbReference type="Proteomes" id="UP000238642">
    <property type="component" value="Unassembled WGS sequence"/>
</dbReference>
<sequence length="104" mass="11540">MGTRNELYNHLIKRFQDYSAEELVQLNNELVSGKWGTNRGTFRTAVLNALSKKGVDLSAIVYRCDGFTTIQIVPVALAENNVLIPLVEKGRIEPYKGECGGVKV</sequence>
<gene>
    <name evidence="1" type="ORF">C5749_17410</name>
</gene>
<dbReference type="RefSeq" id="WP_105727505.1">
    <property type="nucleotide sequence ID" value="NZ_PVBS01000004.1"/>
</dbReference>
<name>A0A2S9JGJ7_9SPHI</name>
<reference evidence="1 2" key="1">
    <citation type="submission" date="2018-02" db="EMBL/GenBank/DDBJ databases">
        <title>The draft genome of Sphingobacterium gobiense H7.</title>
        <authorList>
            <person name="Li L."/>
            <person name="Liu L."/>
            <person name="Zhang X."/>
            <person name="Wang T."/>
            <person name="Liang L."/>
        </authorList>
    </citation>
    <scope>NUCLEOTIDE SEQUENCE [LARGE SCALE GENOMIC DNA]</scope>
    <source>
        <strain evidence="1 2">ACCC 05757</strain>
    </source>
</reference>
<organism evidence="1 2">
    <name type="scientific">Sphingobacterium gobiense</name>
    <dbReference type="NCBI Taxonomy" id="1382456"/>
    <lineage>
        <taxon>Bacteria</taxon>
        <taxon>Pseudomonadati</taxon>
        <taxon>Bacteroidota</taxon>
        <taxon>Sphingobacteriia</taxon>
        <taxon>Sphingobacteriales</taxon>
        <taxon>Sphingobacteriaceae</taxon>
        <taxon>Sphingobacterium</taxon>
    </lineage>
</organism>
<dbReference type="AlphaFoldDB" id="A0A2S9JGJ7"/>
<dbReference type="EMBL" id="PVBS01000004">
    <property type="protein sequence ID" value="PRD52074.1"/>
    <property type="molecule type" value="Genomic_DNA"/>
</dbReference>